<keyword evidence="1" id="KW-0812">Transmembrane</keyword>
<proteinExistence type="predicted"/>
<dbReference type="STRING" id="1437610.BREU_1193"/>
<evidence type="ECO:0000313" key="2">
    <source>
        <dbReference type="EMBL" id="KFI84421.1"/>
    </source>
</evidence>
<feature type="transmembrane region" description="Helical" evidence="1">
    <location>
        <begin position="570"/>
        <end position="589"/>
    </location>
</feature>
<dbReference type="eggNOG" id="COG5617">
    <property type="taxonomic scope" value="Bacteria"/>
</dbReference>
<feature type="transmembrane region" description="Helical" evidence="1">
    <location>
        <begin position="210"/>
        <end position="230"/>
    </location>
</feature>
<feature type="transmembrane region" description="Helical" evidence="1">
    <location>
        <begin position="343"/>
        <end position="368"/>
    </location>
</feature>
<dbReference type="EMBL" id="JGZK01000017">
    <property type="protein sequence ID" value="KFI84421.1"/>
    <property type="molecule type" value="Genomic_DNA"/>
</dbReference>
<dbReference type="RefSeq" id="WP_152598615.1">
    <property type="nucleotide sequence ID" value="NZ_JDUW01000015.1"/>
</dbReference>
<reference evidence="2 3" key="1">
    <citation type="submission" date="2014-03" db="EMBL/GenBank/DDBJ databases">
        <title>Genomics of Bifidobacteria.</title>
        <authorList>
            <person name="Ventura M."/>
            <person name="Milani C."/>
            <person name="Lugli G.A."/>
        </authorList>
    </citation>
    <scope>NUCLEOTIDE SEQUENCE [LARGE SCALE GENOMIC DNA]</scope>
    <source>
        <strain evidence="2 3">DSM 23975</strain>
    </source>
</reference>
<feature type="transmembrane region" description="Helical" evidence="1">
    <location>
        <begin position="111"/>
        <end position="130"/>
    </location>
</feature>
<protein>
    <submittedName>
        <fullName evidence="2">Putative membrane protein</fullName>
    </submittedName>
</protein>
<comment type="caution">
    <text evidence="2">The sequence shown here is derived from an EMBL/GenBank/DDBJ whole genome shotgun (WGS) entry which is preliminary data.</text>
</comment>
<feature type="transmembrane region" description="Helical" evidence="1">
    <location>
        <begin position="311"/>
        <end position="331"/>
    </location>
</feature>
<evidence type="ECO:0000313" key="3">
    <source>
        <dbReference type="Proteomes" id="UP000028984"/>
    </source>
</evidence>
<feature type="transmembrane region" description="Helical" evidence="1">
    <location>
        <begin position="388"/>
        <end position="408"/>
    </location>
</feature>
<name>A0A087CMC1_9BIFI</name>
<gene>
    <name evidence="2" type="ORF">BREU_1193</name>
</gene>
<feature type="transmembrane region" description="Helical" evidence="1">
    <location>
        <begin position="164"/>
        <end position="184"/>
    </location>
</feature>
<feature type="transmembrane region" description="Helical" evidence="1">
    <location>
        <begin position="420"/>
        <end position="440"/>
    </location>
</feature>
<keyword evidence="3" id="KW-1185">Reference proteome</keyword>
<sequence length="601" mass="66215">MEKSGTESLSAQLALTERQRNIIIVFLLTVVIVIGNIPFLSRTPLWAADLDFHLFRIKGIAEGLQAGQFPVRMQTVQVSGYGYPTSIMYPDIFLYVPAILNCLGFSVYTSYHLFAIAVNITSILISYACFRRIFHQSRAIGVTCAALWSLNTYRLDDIYSRGSLGEWLAMLFFPVLIYGLYLIFANNTNAGIRGGILCAVATTGIINSHVLSTAMTALVAIPALIVLLIFNHSISVWKQLGVALLITILLSAFFIIPFADFTLNADMTVNALSDQQKMDLASRKAIEPGQLLLLFSPLVQVEEGKAFAGDIPYSLGWATIAFALLWPLMLILRENRDSEQKRLFHWGIPPLITFGLAAFLTTTLFPWNASRLHALIGTIATVQFPTRFVSYAAISLILMGGLGCFLLIRSTQFSIYAKPVIVLILAMGLMEGAVTCSTYLQNAKPLDPFEQVTMATNNGVMAGEYLPANTDLSAIGWQTNPYADSKRVTVKNYNKRGNNITVTASSEKGGIITLPLFAYPHYQIQENGKHHSNLSLSSSKGNTNLLTVSIPQGWSGTFTVSFVEPASWKIATALSAVTFLIIIIAYTATQRYRNLTKKHWI</sequence>
<keyword evidence="1" id="KW-1133">Transmembrane helix</keyword>
<evidence type="ECO:0000256" key="1">
    <source>
        <dbReference type="SAM" id="Phobius"/>
    </source>
</evidence>
<dbReference type="Proteomes" id="UP000028984">
    <property type="component" value="Unassembled WGS sequence"/>
</dbReference>
<keyword evidence="1" id="KW-0472">Membrane</keyword>
<feature type="transmembrane region" description="Helical" evidence="1">
    <location>
        <begin position="21"/>
        <end position="40"/>
    </location>
</feature>
<dbReference type="OrthoDB" id="9784157at2"/>
<organism evidence="2 3">
    <name type="scientific">Bifidobacterium reuteri DSM 23975</name>
    <dbReference type="NCBI Taxonomy" id="1437610"/>
    <lineage>
        <taxon>Bacteria</taxon>
        <taxon>Bacillati</taxon>
        <taxon>Actinomycetota</taxon>
        <taxon>Actinomycetes</taxon>
        <taxon>Bifidobacteriales</taxon>
        <taxon>Bifidobacteriaceae</taxon>
        <taxon>Bifidobacterium</taxon>
    </lineage>
</organism>
<accession>A0A087CMC1</accession>
<feature type="transmembrane region" description="Helical" evidence="1">
    <location>
        <begin position="242"/>
        <end position="259"/>
    </location>
</feature>
<dbReference type="AlphaFoldDB" id="A0A087CMC1"/>